<gene>
    <name evidence="9" type="ORF">DIABBA_LOCUS5717</name>
</gene>
<feature type="chain" id="PRO_5040479439" description="acid phosphatase" evidence="8">
    <location>
        <begin position="23"/>
        <end position="693"/>
    </location>
</feature>
<evidence type="ECO:0000256" key="2">
    <source>
        <dbReference type="ARBA" id="ARBA00005375"/>
    </source>
</evidence>
<dbReference type="InterPro" id="IPR000560">
    <property type="entry name" value="His_Pase_clade-2"/>
</dbReference>
<dbReference type="OrthoDB" id="5821688at2759"/>
<protein>
    <recommendedName>
        <fullName evidence="3">acid phosphatase</fullName>
        <ecNumber evidence="3">3.1.3.2</ecNumber>
    </recommendedName>
</protein>
<dbReference type="Proteomes" id="UP001153709">
    <property type="component" value="Chromosome 3"/>
</dbReference>
<evidence type="ECO:0000256" key="8">
    <source>
        <dbReference type="SAM" id="SignalP"/>
    </source>
</evidence>
<dbReference type="GO" id="GO:0003993">
    <property type="term" value="F:acid phosphatase activity"/>
    <property type="evidence" value="ECO:0007669"/>
    <property type="project" value="UniProtKB-EC"/>
</dbReference>
<evidence type="ECO:0000313" key="10">
    <source>
        <dbReference type="Proteomes" id="UP001153709"/>
    </source>
</evidence>
<dbReference type="CDD" id="cd07061">
    <property type="entry name" value="HP_HAP_like"/>
    <property type="match status" value="2"/>
</dbReference>
<accession>A0A9N9SYR6</accession>
<dbReference type="Gene3D" id="3.40.50.1240">
    <property type="entry name" value="Phosphoglycerate mutase-like"/>
    <property type="match status" value="2"/>
</dbReference>
<dbReference type="AlphaFoldDB" id="A0A9N9SYR6"/>
<keyword evidence="7" id="KW-0325">Glycoprotein</keyword>
<name>A0A9N9SYR6_DIABA</name>
<comment type="catalytic activity">
    <reaction evidence="1">
        <text>a phosphate monoester + H2O = an alcohol + phosphate</text>
        <dbReference type="Rhea" id="RHEA:15017"/>
        <dbReference type="ChEBI" id="CHEBI:15377"/>
        <dbReference type="ChEBI" id="CHEBI:30879"/>
        <dbReference type="ChEBI" id="CHEBI:43474"/>
        <dbReference type="ChEBI" id="CHEBI:67140"/>
        <dbReference type="EC" id="3.1.3.2"/>
    </reaction>
</comment>
<keyword evidence="4 8" id="KW-0732">Signal</keyword>
<evidence type="ECO:0000256" key="4">
    <source>
        <dbReference type="ARBA" id="ARBA00022729"/>
    </source>
</evidence>
<evidence type="ECO:0000256" key="1">
    <source>
        <dbReference type="ARBA" id="ARBA00000032"/>
    </source>
</evidence>
<dbReference type="SUPFAM" id="SSF53254">
    <property type="entry name" value="Phosphoglycerate mutase-like"/>
    <property type="match status" value="2"/>
</dbReference>
<dbReference type="InterPro" id="IPR033379">
    <property type="entry name" value="Acid_Pase_AS"/>
</dbReference>
<evidence type="ECO:0000256" key="6">
    <source>
        <dbReference type="ARBA" id="ARBA00023157"/>
    </source>
</evidence>
<feature type="signal peptide" evidence="8">
    <location>
        <begin position="1"/>
        <end position="22"/>
    </location>
</feature>
<dbReference type="Pfam" id="PF00328">
    <property type="entry name" value="His_Phos_2"/>
    <property type="match status" value="3"/>
</dbReference>
<dbReference type="PROSITE" id="PS00616">
    <property type="entry name" value="HIS_ACID_PHOSPHAT_1"/>
    <property type="match status" value="1"/>
</dbReference>
<organism evidence="9 10">
    <name type="scientific">Diabrotica balteata</name>
    <name type="common">Banded cucumber beetle</name>
    <dbReference type="NCBI Taxonomy" id="107213"/>
    <lineage>
        <taxon>Eukaryota</taxon>
        <taxon>Metazoa</taxon>
        <taxon>Ecdysozoa</taxon>
        <taxon>Arthropoda</taxon>
        <taxon>Hexapoda</taxon>
        <taxon>Insecta</taxon>
        <taxon>Pterygota</taxon>
        <taxon>Neoptera</taxon>
        <taxon>Endopterygota</taxon>
        <taxon>Coleoptera</taxon>
        <taxon>Polyphaga</taxon>
        <taxon>Cucujiformia</taxon>
        <taxon>Chrysomeloidea</taxon>
        <taxon>Chrysomelidae</taxon>
        <taxon>Galerucinae</taxon>
        <taxon>Diabroticina</taxon>
        <taxon>Diabroticites</taxon>
        <taxon>Diabrotica</taxon>
    </lineage>
</organism>
<keyword evidence="10" id="KW-1185">Reference proteome</keyword>
<dbReference type="InterPro" id="IPR029033">
    <property type="entry name" value="His_PPase_superfam"/>
</dbReference>
<keyword evidence="6" id="KW-1015">Disulfide bond</keyword>
<dbReference type="InterPro" id="IPR050645">
    <property type="entry name" value="Histidine_acid_phosphatase"/>
</dbReference>
<proteinExistence type="inferred from homology"/>
<evidence type="ECO:0000256" key="5">
    <source>
        <dbReference type="ARBA" id="ARBA00022801"/>
    </source>
</evidence>
<comment type="similarity">
    <text evidence="2">Belongs to the histidine acid phosphatase family.</text>
</comment>
<evidence type="ECO:0000313" key="9">
    <source>
        <dbReference type="EMBL" id="CAG9832190.1"/>
    </source>
</evidence>
<dbReference type="PANTHER" id="PTHR11567:SF211">
    <property type="entry name" value="PROSTATIC ACID PHOSPHATASE"/>
    <property type="match status" value="1"/>
</dbReference>
<dbReference type="EMBL" id="OU898278">
    <property type="protein sequence ID" value="CAG9832190.1"/>
    <property type="molecule type" value="Genomic_DNA"/>
</dbReference>
<dbReference type="PANTHER" id="PTHR11567">
    <property type="entry name" value="ACID PHOSPHATASE-RELATED"/>
    <property type="match status" value="1"/>
</dbReference>
<dbReference type="EC" id="3.1.3.2" evidence="3"/>
<evidence type="ECO:0000256" key="3">
    <source>
        <dbReference type="ARBA" id="ARBA00012646"/>
    </source>
</evidence>
<keyword evidence="5" id="KW-0378">Hydrolase</keyword>
<evidence type="ECO:0000256" key="7">
    <source>
        <dbReference type="ARBA" id="ARBA00023180"/>
    </source>
</evidence>
<reference evidence="9" key="1">
    <citation type="submission" date="2022-01" db="EMBL/GenBank/DDBJ databases">
        <authorList>
            <person name="King R."/>
        </authorList>
    </citation>
    <scope>NUCLEOTIDE SEQUENCE</scope>
</reference>
<sequence>MYLVKAFVFTCLLLIKLDRSESIKVRNQFDDADANNLVAVVQIYRHGRRTPYSFYKNDPHVNSSEWEGLGDQQLLNEGKREHYLLGQFTRQRYADFLPERYDKDVIMAYTTNADTTHMSGQCNLYGLFPAKHDQIWQENLPWQPIPLHVGDANILYAEPYQCANYVQLNDEVWKTEEYAAINRKYKSTYEYISKHSGENVTDALTTWNVFDCLEVESKIGLELPEWTSSIYPEPITYLNAISAGRLLNEIITYFDAMASKTQSTPKLVTYSAHDTNIAAILNSLGAFDTPYVPTFASSLWMELKEESGNFYVNIYSRDGSDDLKQITVKNCNADCPLDKFKLSLADIVIIRHGERTPTNFYKNDPYKNASYWDAPNGELTHQGMREAEEIGQFTKRRYANFFPKKYDNNFVYALTTNVDRAHMSGQCFLYGLYPASDKDIWKEGVNWQPIPLHQANPRIFHNHPYNCPMYITALGTVYSRNAEVYDPLFEKYKAAFQYMREKTGDPINNFLKVLTLHDSLYVEEKNGYKLQDWTEEIYPEPMRTMAAIGYKSLTEDIQLKQFLRYLHRAATKKPHTPKYRFYSGHDTTLVALLNSFSAFDPPIKPEFSSSLYIELRQKTTKGHFVNVYFKNGNKITPIKVNNCKKNCPFKEFKAALQDIMIDVKRLKEMCGYLSQAEFQATLHKLFSNDPAPT</sequence>